<accession>A0A8T9QAL2</accession>
<evidence type="ECO:0008006" key="3">
    <source>
        <dbReference type="Google" id="ProtNLM"/>
    </source>
</evidence>
<dbReference type="AlphaFoldDB" id="A0A8T9QAL2"/>
<dbReference type="EMBL" id="CP095046">
    <property type="protein sequence ID" value="UOQ74205.1"/>
    <property type="molecule type" value="Genomic_DNA"/>
</dbReference>
<evidence type="ECO:0000313" key="1">
    <source>
        <dbReference type="EMBL" id="UOQ74205.1"/>
    </source>
</evidence>
<dbReference type="KEGG" id="hcu:MUN79_10130"/>
<dbReference type="Proteomes" id="UP000831796">
    <property type="component" value="Chromosome"/>
</dbReference>
<dbReference type="PROSITE" id="PS51257">
    <property type="entry name" value="PROKAR_LIPOPROTEIN"/>
    <property type="match status" value="1"/>
</dbReference>
<evidence type="ECO:0000313" key="2">
    <source>
        <dbReference type="Proteomes" id="UP000831796"/>
    </source>
</evidence>
<gene>
    <name evidence="1" type="ORF">MUN79_10130</name>
</gene>
<dbReference type="RefSeq" id="WP_244677547.1">
    <property type="nucleotide sequence ID" value="NZ_CP095046.1"/>
</dbReference>
<organism evidence="1 2">
    <name type="scientific">Hymenobacter cellulosilyticus</name>
    <dbReference type="NCBI Taxonomy" id="2932248"/>
    <lineage>
        <taxon>Bacteria</taxon>
        <taxon>Pseudomonadati</taxon>
        <taxon>Bacteroidota</taxon>
        <taxon>Cytophagia</taxon>
        <taxon>Cytophagales</taxon>
        <taxon>Hymenobacteraceae</taxon>
        <taxon>Hymenobacter</taxon>
    </lineage>
</organism>
<reference evidence="1" key="1">
    <citation type="submission" date="2022-04" db="EMBL/GenBank/DDBJ databases">
        <title>Hymenobacter sp. isolated from the air.</title>
        <authorList>
            <person name="Won M."/>
            <person name="Lee C.-M."/>
            <person name="Woen H.-Y."/>
            <person name="Kwon S.-W."/>
        </authorList>
    </citation>
    <scope>NUCLEOTIDE SEQUENCE</scope>
    <source>
        <strain evidence="1">5116S-3</strain>
    </source>
</reference>
<proteinExistence type="predicted"/>
<keyword evidence="2" id="KW-1185">Reference proteome</keyword>
<name>A0A8T9QAL2_9BACT</name>
<protein>
    <recommendedName>
        <fullName evidence="3">Lipoprotein</fullName>
    </recommendedName>
</protein>
<sequence>MPRISVFIQVWCLVLLILFTSCEKIEPGNALDAETTNLITSLGLLDKDEQIVYFYSNYKKSRAGSFFTDKRIARYWLEDQPAKTEIKFSFYKDIVSIDTVYKVPYFDCPYMIITSKNGTKFRAYVDGDTQEKRAFFEKVISLWRKSHSLNLR</sequence>